<dbReference type="GO" id="GO:0015344">
    <property type="term" value="F:siderophore uptake transmembrane transporter activity"/>
    <property type="evidence" value="ECO:0007669"/>
    <property type="project" value="TreeGrafter"/>
</dbReference>
<dbReference type="AlphaFoldDB" id="A0A969WAN5"/>
<dbReference type="EMBL" id="JAAVXB010000010">
    <property type="protein sequence ID" value="NKF23906.1"/>
    <property type="molecule type" value="Genomic_DNA"/>
</dbReference>
<dbReference type="PROSITE" id="PS52016">
    <property type="entry name" value="TONB_DEPENDENT_REC_3"/>
    <property type="match status" value="1"/>
</dbReference>
<evidence type="ECO:0000256" key="9">
    <source>
        <dbReference type="ARBA" id="ARBA00023170"/>
    </source>
</evidence>
<evidence type="ECO:0000256" key="4">
    <source>
        <dbReference type="ARBA" id="ARBA00022452"/>
    </source>
</evidence>
<keyword evidence="17" id="KW-1185">Reference proteome</keyword>
<keyword evidence="9 16" id="KW-0675">Receptor</keyword>
<organism evidence="16 17">
    <name type="scientific">Solimonas marina</name>
    <dbReference type="NCBI Taxonomy" id="2714601"/>
    <lineage>
        <taxon>Bacteria</taxon>
        <taxon>Pseudomonadati</taxon>
        <taxon>Pseudomonadota</taxon>
        <taxon>Gammaproteobacteria</taxon>
        <taxon>Nevskiales</taxon>
        <taxon>Nevskiaceae</taxon>
        <taxon>Solimonas</taxon>
    </lineage>
</organism>
<dbReference type="InterPro" id="IPR000531">
    <property type="entry name" value="Beta-barrel_TonB"/>
</dbReference>
<keyword evidence="4 11" id="KW-1134">Transmembrane beta strand</keyword>
<evidence type="ECO:0000256" key="10">
    <source>
        <dbReference type="ARBA" id="ARBA00023237"/>
    </source>
</evidence>
<dbReference type="Gene3D" id="2.40.170.20">
    <property type="entry name" value="TonB-dependent receptor, beta-barrel domain"/>
    <property type="match status" value="1"/>
</dbReference>
<keyword evidence="3 11" id="KW-0813">Transport</keyword>
<dbReference type="GO" id="GO:0009279">
    <property type="term" value="C:cell outer membrane"/>
    <property type="evidence" value="ECO:0007669"/>
    <property type="project" value="UniProtKB-SubCell"/>
</dbReference>
<dbReference type="GO" id="GO:0044718">
    <property type="term" value="P:siderophore transmembrane transport"/>
    <property type="evidence" value="ECO:0007669"/>
    <property type="project" value="TreeGrafter"/>
</dbReference>
<dbReference type="InterPro" id="IPR037066">
    <property type="entry name" value="Plug_dom_sf"/>
</dbReference>
<evidence type="ECO:0000256" key="6">
    <source>
        <dbReference type="ARBA" id="ARBA00022729"/>
    </source>
</evidence>
<accession>A0A969WAN5</accession>
<evidence type="ECO:0000256" key="7">
    <source>
        <dbReference type="ARBA" id="ARBA00023077"/>
    </source>
</evidence>
<evidence type="ECO:0000256" key="13">
    <source>
        <dbReference type="SAM" id="SignalP"/>
    </source>
</evidence>
<comment type="caution">
    <text evidence="16">The sequence shown here is derived from an EMBL/GenBank/DDBJ whole genome shotgun (WGS) entry which is preliminary data.</text>
</comment>
<dbReference type="Gene3D" id="2.170.130.10">
    <property type="entry name" value="TonB-dependent receptor, plug domain"/>
    <property type="match status" value="1"/>
</dbReference>
<comment type="subcellular location">
    <subcellularLocation>
        <location evidence="1 11">Cell outer membrane</location>
        <topology evidence="1 11">Multi-pass membrane protein</topology>
    </subcellularLocation>
</comment>
<name>A0A969WAN5_9GAMM</name>
<keyword evidence="8 11" id="KW-0472">Membrane</keyword>
<feature type="domain" description="TonB-dependent receptor-like beta-barrel" evidence="14">
    <location>
        <begin position="240"/>
        <end position="651"/>
    </location>
</feature>
<evidence type="ECO:0000256" key="5">
    <source>
        <dbReference type="ARBA" id="ARBA00022692"/>
    </source>
</evidence>
<comment type="similarity">
    <text evidence="2">Belongs to the TonB-dependent receptor family. Hemoglobin/haptoglobin binding protein subfamily.</text>
</comment>
<evidence type="ECO:0000259" key="14">
    <source>
        <dbReference type="Pfam" id="PF00593"/>
    </source>
</evidence>
<evidence type="ECO:0000256" key="1">
    <source>
        <dbReference type="ARBA" id="ARBA00004571"/>
    </source>
</evidence>
<reference evidence="16" key="1">
    <citation type="submission" date="2020-03" db="EMBL/GenBank/DDBJ databases">
        <title>Solimonas marina sp. nov., isolated from deep seawater of the Pacific Ocean.</title>
        <authorList>
            <person name="Liu X."/>
            <person name="Lai Q."/>
            <person name="Sun F."/>
            <person name="Gai Y."/>
            <person name="Li G."/>
            <person name="Shao Z."/>
        </authorList>
    </citation>
    <scope>NUCLEOTIDE SEQUENCE</scope>
    <source>
        <strain evidence="16">C16B3</strain>
    </source>
</reference>
<dbReference type="PANTHER" id="PTHR30069">
    <property type="entry name" value="TONB-DEPENDENT OUTER MEMBRANE RECEPTOR"/>
    <property type="match status" value="1"/>
</dbReference>
<evidence type="ECO:0000256" key="2">
    <source>
        <dbReference type="ARBA" id="ARBA00008143"/>
    </source>
</evidence>
<evidence type="ECO:0000256" key="11">
    <source>
        <dbReference type="PROSITE-ProRule" id="PRU01360"/>
    </source>
</evidence>
<keyword evidence="7 12" id="KW-0798">TonB box</keyword>
<dbReference type="InterPro" id="IPR012910">
    <property type="entry name" value="Plug_dom"/>
</dbReference>
<evidence type="ECO:0000259" key="15">
    <source>
        <dbReference type="Pfam" id="PF07715"/>
    </source>
</evidence>
<feature type="signal peptide" evidence="13">
    <location>
        <begin position="1"/>
        <end position="23"/>
    </location>
</feature>
<evidence type="ECO:0000256" key="12">
    <source>
        <dbReference type="RuleBase" id="RU003357"/>
    </source>
</evidence>
<dbReference type="InterPro" id="IPR039426">
    <property type="entry name" value="TonB-dep_rcpt-like"/>
</dbReference>
<proteinExistence type="inferred from homology"/>
<evidence type="ECO:0000256" key="3">
    <source>
        <dbReference type="ARBA" id="ARBA00022448"/>
    </source>
</evidence>
<dbReference type="CDD" id="cd01347">
    <property type="entry name" value="ligand_gated_channel"/>
    <property type="match status" value="1"/>
</dbReference>
<dbReference type="Pfam" id="PF00593">
    <property type="entry name" value="TonB_dep_Rec_b-barrel"/>
    <property type="match status" value="1"/>
</dbReference>
<protein>
    <submittedName>
        <fullName evidence="16">TonB-dependent receptor</fullName>
    </submittedName>
</protein>
<feature type="domain" description="TonB-dependent receptor plug" evidence="15">
    <location>
        <begin position="49"/>
        <end position="150"/>
    </location>
</feature>
<sequence length="677" mass="75179">MHAYRLLPVLAAAAALYSGNTRADDAATADVFTLGTVEVIGEKLPDAAAVTTDSIDASTLAARHRDDLSTALDLVPGVAIQEAGQRRERTVAVRGFTSREVPLFIDGVPVYVPYDGVVDLGRFGVDYVSQIIVSKGLASLLYGPNTLGGAINVVSRRPSQPFEAHARLETELDDHFDDIEQRVSASLGGVHGAWYANANVSYTNADGYRLPHDFTPTTAEDGGKRNNADSRDTVISAKIGYAPNAGNEFALSYYRQDGSKDDPPYAGTSSSVKPRYWQWPYWDKQSVYFVARNAIAAQGTLRWRLYYDSFKNALESYDDDTYTTQTRPYAFHGSHYDDYSVGGSADFEWRWTAQQTTRIAAHYRNDVHREAEESPYAPQERLDIPTYDIAIEHEWWVLPTLSLTPGYSHMVQPGRTVHVYNDDDEPIVPVRVDSADADNAQLVAAWHVTTQQTVYAGISRKTRFPTLKERFSGGLGTVVPNPSLDPESAMHYEIGYEAKTGSLHTKIALYESRLHDAIEAVNVDASLCATDSSDCTQEQNIGRQRNRGIEASADWSPLATLLLNAQLDIVDVDNLSDSSLKSTGTPEFKYQLGADWQFMPQWRLRADLDHESKRYSDTAGDRIAGAFTLANAFVRYEPLPQLGIEIGGRNLSDARYAYEEGFYQAGRTWLAQVDYRY</sequence>
<dbReference type="SUPFAM" id="SSF56935">
    <property type="entry name" value="Porins"/>
    <property type="match status" value="1"/>
</dbReference>
<feature type="chain" id="PRO_5037006623" evidence="13">
    <location>
        <begin position="24"/>
        <end position="677"/>
    </location>
</feature>
<dbReference type="InterPro" id="IPR036942">
    <property type="entry name" value="Beta-barrel_TonB_sf"/>
</dbReference>
<keyword evidence="5 11" id="KW-0812">Transmembrane</keyword>
<evidence type="ECO:0000313" key="17">
    <source>
        <dbReference type="Proteomes" id="UP000653472"/>
    </source>
</evidence>
<evidence type="ECO:0000256" key="8">
    <source>
        <dbReference type="ARBA" id="ARBA00023136"/>
    </source>
</evidence>
<dbReference type="PANTHER" id="PTHR30069:SF29">
    <property type="entry name" value="HEMOGLOBIN AND HEMOGLOBIN-HAPTOGLOBIN-BINDING PROTEIN 1-RELATED"/>
    <property type="match status" value="1"/>
</dbReference>
<dbReference type="Pfam" id="PF07715">
    <property type="entry name" value="Plug"/>
    <property type="match status" value="1"/>
</dbReference>
<keyword evidence="6 13" id="KW-0732">Signal</keyword>
<evidence type="ECO:0000313" key="16">
    <source>
        <dbReference type="EMBL" id="NKF23906.1"/>
    </source>
</evidence>
<gene>
    <name evidence="16" type="ORF">G7Y82_16450</name>
</gene>
<keyword evidence="10 11" id="KW-0998">Cell outer membrane</keyword>
<dbReference type="Proteomes" id="UP000653472">
    <property type="component" value="Unassembled WGS sequence"/>
</dbReference>